<keyword evidence="1" id="KW-0805">Transcription regulation</keyword>
<reference evidence="7 8" key="1">
    <citation type="journal article" date="2011" name="Cell">
        <title>Insight into structure and assembly of the nuclear pore complex by utilizing the genome of a eukaryotic thermophile.</title>
        <authorList>
            <person name="Amlacher S."/>
            <person name="Sarges P."/>
            <person name="Flemming D."/>
            <person name="van Noort V."/>
            <person name="Kunze R."/>
            <person name="Devos D.P."/>
            <person name="Arumugam M."/>
            <person name="Bork P."/>
            <person name="Hurt E."/>
        </authorList>
    </citation>
    <scope>NUCLEOTIDE SEQUENCE [LARGE SCALE GENOMIC DNA]</scope>
    <source>
        <strain evidence="8">DSM 1495 / CBS 144.50 / IMI 039719</strain>
    </source>
</reference>
<dbReference type="GO" id="GO:0030154">
    <property type="term" value="P:cell differentiation"/>
    <property type="evidence" value="ECO:0007669"/>
    <property type="project" value="TreeGrafter"/>
</dbReference>
<dbReference type="Proteomes" id="UP000008066">
    <property type="component" value="Unassembled WGS sequence"/>
</dbReference>
<accession>G0RYZ0</accession>
<dbReference type="GO" id="GO:0001228">
    <property type="term" value="F:DNA-binding transcription activator activity, RNA polymerase II-specific"/>
    <property type="evidence" value="ECO:0007669"/>
    <property type="project" value="TreeGrafter"/>
</dbReference>
<dbReference type="KEGG" id="cthr:CTHT_0001070"/>
<dbReference type="RefSeq" id="XP_006690660.1">
    <property type="nucleotide sequence ID" value="XM_006690597.1"/>
</dbReference>
<dbReference type="GO" id="GO:0005634">
    <property type="term" value="C:nucleus"/>
    <property type="evidence" value="ECO:0007669"/>
    <property type="project" value="UniProtKB-UniRule"/>
</dbReference>
<dbReference type="InterPro" id="IPR009071">
    <property type="entry name" value="HMG_box_dom"/>
</dbReference>
<protein>
    <recommendedName>
        <fullName evidence="6">HMG box domain-containing protein</fullName>
    </recommendedName>
</protein>
<dbReference type="HOGENOM" id="CLU_653812_0_0_1"/>
<name>G0RYZ0_CHATD</name>
<dbReference type="EMBL" id="GL988032">
    <property type="protein sequence ID" value="EGS23418.1"/>
    <property type="molecule type" value="Genomic_DNA"/>
</dbReference>
<dbReference type="GO" id="GO:0000978">
    <property type="term" value="F:RNA polymerase II cis-regulatory region sequence-specific DNA binding"/>
    <property type="evidence" value="ECO:0007669"/>
    <property type="project" value="TreeGrafter"/>
</dbReference>
<evidence type="ECO:0000256" key="1">
    <source>
        <dbReference type="ARBA" id="ARBA00023015"/>
    </source>
</evidence>
<dbReference type="Gene3D" id="1.10.30.10">
    <property type="entry name" value="High mobility group box domain"/>
    <property type="match status" value="1"/>
</dbReference>
<dbReference type="GeneID" id="18254145"/>
<dbReference type="PANTHER" id="PTHR10270:SF161">
    <property type="entry name" value="SEX-DETERMINING REGION Y PROTEIN"/>
    <property type="match status" value="1"/>
</dbReference>
<evidence type="ECO:0000256" key="5">
    <source>
        <dbReference type="SAM" id="MobiDB-lite"/>
    </source>
</evidence>
<organism evidence="8">
    <name type="scientific">Chaetomium thermophilum (strain DSM 1495 / CBS 144.50 / IMI 039719)</name>
    <name type="common">Thermochaetoides thermophila</name>
    <dbReference type="NCBI Taxonomy" id="759272"/>
    <lineage>
        <taxon>Eukaryota</taxon>
        <taxon>Fungi</taxon>
        <taxon>Dikarya</taxon>
        <taxon>Ascomycota</taxon>
        <taxon>Pezizomycotina</taxon>
        <taxon>Sordariomycetes</taxon>
        <taxon>Sordariomycetidae</taxon>
        <taxon>Sordariales</taxon>
        <taxon>Chaetomiaceae</taxon>
        <taxon>Thermochaetoides</taxon>
    </lineage>
</organism>
<feature type="compositionally biased region" description="Basic and acidic residues" evidence="5">
    <location>
        <begin position="349"/>
        <end position="363"/>
    </location>
</feature>
<keyword evidence="4" id="KW-0539">Nucleus</keyword>
<dbReference type="AlphaFoldDB" id="G0RYZ0"/>
<keyword evidence="8" id="KW-1185">Reference proteome</keyword>
<dbReference type="eggNOG" id="KOG0527">
    <property type="taxonomic scope" value="Eukaryota"/>
</dbReference>
<keyword evidence="2 4" id="KW-0238">DNA-binding</keyword>
<dbReference type="PANTHER" id="PTHR10270">
    <property type="entry name" value="SOX TRANSCRIPTION FACTOR"/>
    <property type="match status" value="1"/>
</dbReference>
<dbReference type="PROSITE" id="PS50118">
    <property type="entry name" value="HMG_BOX_2"/>
    <property type="match status" value="1"/>
</dbReference>
<dbReference type="OrthoDB" id="6247875at2759"/>
<feature type="region of interest" description="Disordered" evidence="5">
    <location>
        <begin position="349"/>
        <end position="375"/>
    </location>
</feature>
<dbReference type="CDD" id="cd01389">
    <property type="entry name" value="HMG-box_ROX1-like"/>
    <property type="match status" value="1"/>
</dbReference>
<proteinExistence type="predicted"/>
<dbReference type="InterPro" id="IPR036910">
    <property type="entry name" value="HMG_box_dom_sf"/>
</dbReference>
<sequence>MATQKMDSAMVKVLGQKYWNHFAIQLGHWNPMKVVIMSEETFSNMSWPVKIELAREMGKYLNEEVMYCQDAENASVWILGPKKVLAPSVLVINSIPIWDPKKKHARVPAKIPRPPNAYILYRRDKHNQVKAEHPGLHNNEISVITGAMWKGESPEVRALYHQKAEELKQQLLDNHPEYRYSPRKPSEIRRRARRAQSSQNTSLKSNLKNMQAAFSPISEITRQIPQASKFLPPFANASWTPYHLLSGSDGPSITEEQNATSAEGTAVMQDDLGQNATSIQELGYAQDVALTQHNAHFPATTVTVTDHELTDESPQDFSGPWSHDDSLSHVNYHFKVDLKMTGHKLQLKGPREQHGKMEEDRTEQTTCCRETGQTDDPYARSEAKLLTFAAATSGRFDTSQQVAVQQRQDIEHSTAAPNQA</sequence>
<dbReference type="Pfam" id="PF00505">
    <property type="entry name" value="HMG_box"/>
    <property type="match status" value="1"/>
</dbReference>
<evidence type="ECO:0000256" key="3">
    <source>
        <dbReference type="ARBA" id="ARBA00023163"/>
    </source>
</evidence>
<keyword evidence="3" id="KW-0804">Transcription</keyword>
<evidence type="ECO:0000256" key="4">
    <source>
        <dbReference type="PROSITE-ProRule" id="PRU00267"/>
    </source>
</evidence>
<feature type="compositionally biased region" description="Basic and acidic residues" evidence="5">
    <location>
        <begin position="174"/>
        <end position="189"/>
    </location>
</feature>
<dbReference type="FunFam" id="1.10.30.10:FF:000041">
    <property type="entry name" value="HMG box family protein"/>
    <property type="match status" value="1"/>
</dbReference>
<gene>
    <name evidence="7" type="ORF">CTHT_0001070</name>
</gene>
<dbReference type="SUPFAM" id="SSF47095">
    <property type="entry name" value="HMG-box"/>
    <property type="match status" value="1"/>
</dbReference>
<feature type="region of interest" description="Disordered" evidence="5">
    <location>
        <begin position="174"/>
        <end position="204"/>
    </location>
</feature>
<dbReference type="SMART" id="SM00398">
    <property type="entry name" value="HMG"/>
    <property type="match status" value="1"/>
</dbReference>
<dbReference type="InterPro" id="IPR050140">
    <property type="entry name" value="SRY-related_HMG-box_TF-like"/>
</dbReference>
<feature type="compositionally biased region" description="Polar residues" evidence="5">
    <location>
        <begin position="397"/>
        <end position="407"/>
    </location>
</feature>
<dbReference type="STRING" id="759272.G0RYZ0"/>
<evidence type="ECO:0000259" key="6">
    <source>
        <dbReference type="PROSITE" id="PS50118"/>
    </source>
</evidence>
<evidence type="ECO:0000256" key="2">
    <source>
        <dbReference type="ARBA" id="ARBA00023125"/>
    </source>
</evidence>
<feature type="DNA-binding region" description="HMG box" evidence="4">
    <location>
        <begin position="111"/>
        <end position="179"/>
    </location>
</feature>
<evidence type="ECO:0000313" key="7">
    <source>
        <dbReference type="EMBL" id="EGS23418.1"/>
    </source>
</evidence>
<feature type="region of interest" description="Disordered" evidence="5">
    <location>
        <begin position="397"/>
        <end position="420"/>
    </location>
</feature>
<evidence type="ECO:0000313" key="8">
    <source>
        <dbReference type="Proteomes" id="UP000008066"/>
    </source>
</evidence>
<feature type="domain" description="HMG box" evidence="6">
    <location>
        <begin position="111"/>
        <end position="179"/>
    </location>
</feature>